<dbReference type="GO" id="GO:0002196">
    <property type="term" value="F:Ser-tRNA(Ala) deacylase activity"/>
    <property type="evidence" value="ECO:0007669"/>
    <property type="project" value="TreeGrafter"/>
</dbReference>
<evidence type="ECO:0000313" key="4">
    <source>
        <dbReference type="Proteomes" id="UP000188320"/>
    </source>
</evidence>
<comment type="caution">
    <text evidence="3">The sequence shown here is derived from an EMBL/GenBank/DDBJ whole genome shotgun (WGS) entry which is preliminary data.</text>
</comment>
<dbReference type="InterPro" id="IPR018163">
    <property type="entry name" value="Thr/Ala-tRNA-synth_IIc_edit"/>
</dbReference>
<dbReference type="OrthoDB" id="288942at2759"/>
<protein>
    <submittedName>
        <fullName evidence="3">Alanyl-tRNA editing protein Aarsd1-B</fullName>
    </submittedName>
</protein>
<dbReference type="Gene3D" id="3.30.980.10">
    <property type="entry name" value="Threonyl-trna Synthetase, Chain A, domain 2"/>
    <property type="match status" value="1"/>
</dbReference>
<dbReference type="PANTHER" id="PTHR43462">
    <property type="entry name" value="ALANYL-TRNA EDITING PROTEIN"/>
    <property type="match status" value="1"/>
</dbReference>
<dbReference type="Proteomes" id="UP000188320">
    <property type="component" value="Unassembled WGS sequence"/>
</dbReference>
<dbReference type="EMBL" id="LSSK01001548">
    <property type="protein sequence ID" value="OMH79478.1"/>
    <property type="molecule type" value="Genomic_DNA"/>
</dbReference>
<dbReference type="SUPFAM" id="SSF55186">
    <property type="entry name" value="ThrRS/AlaRS common domain"/>
    <property type="match status" value="1"/>
</dbReference>
<sequence>MYNNVFITLGQHLISAIFDTYKLDTVSWELGKSKSYVELKMLDKNTKVDEKLLLEVERRCNEAIMKGTPVTVKTVEFSEENRPESLPKDYVGGFIRNVIIDSIDDNPCCGTHVKSLSDLLCVKLGIHENVRGGNIKVPFYVGQRVIDAFHFSLGNEKKLSILLSDAPERHPDAVTRLNKQQREMNKTIRNILKDFAMSTAQGMIQKLTSGNSDNGDASTIISHHYENGNLDYVHVIASELDRYIKSNGDATQRPFCVVVSAGSTNDGGPVFIVGNQDSLVKKCADVAAEMVSGLKGGGRGCKWQGKSSSWKGLDKLHAALEKLD</sequence>
<dbReference type="GO" id="GO:0000166">
    <property type="term" value="F:nucleotide binding"/>
    <property type="evidence" value="ECO:0007669"/>
    <property type="project" value="InterPro"/>
</dbReference>
<dbReference type="PANTHER" id="PTHR43462:SF1">
    <property type="entry name" value="ALANYL-TRNA EDITING PROTEIN AARSD1"/>
    <property type="match status" value="1"/>
</dbReference>
<keyword evidence="2" id="KW-0862">Zinc</keyword>
<name>A0A1R1PEX3_ZANCU</name>
<dbReference type="InterPro" id="IPR051335">
    <property type="entry name" value="Alanyl-tRNA_Editing_Enzymes"/>
</dbReference>
<accession>A0A1R1PEX3</accession>
<evidence type="ECO:0000256" key="2">
    <source>
        <dbReference type="ARBA" id="ARBA00022833"/>
    </source>
</evidence>
<proteinExistence type="predicted"/>
<evidence type="ECO:0000256" key="1">
    <source>
        <dbReference type="ARBA" id="ARBA00022723"/>
    </source>
</evidence>
<dbReference type="GO" id="GO:0046872">
    <property type="term" value="F:metal ion binding"/>
    <property type="evidence" value="ECO:0007669"/>
    <property type="project" value="UniProtKB-KW"/>
</dbReference>
<dbReference type="AlphaFoldDB" id="A0A1R1PEX3"/>
<organism evidence="3 4">
    <name type="scientific">Zancudomyces culisetae</name>
    <name type="common">Gut fungus</name>
    <name type="synonym">Smittium culisetae</name>
    <dbReference type="NCBI Taxonomy" id="1213189"/>
    <lineage>
        <taxon>Eukaryota</taxon>
        <taxon>Fungi</taxon>
        <taxon>Fungi incertae sedis</taxon>
        <taxon>Zoopagomycota</taxon>
        <taxon>Kickxellomycotina</taxon>
        <taxon>Harpellomycetes</taxon>
        <taxon>Harpellales</taxon>
        <taxon>Legeriomycetaceae</taxon>
        <taxon>Zancudomyces</taxon>
    </lineage>
</organism>
<keyword evidence="4" id="KW-1185">Reference proteome</keyword>
<reference evidence="4" key="1">
    <citation type="submission" date="2017-01" db="EMBL/GenBank/DDBJ databases">
        <authorList>
            <person name="Wang Y."/>
            <person name="White M."/>
            <person name="Kvist S."/>
            <person name="Moncalvo J.-M."/>
        </authorList>
    </citation>
    <scope>NUCLEOTIDE SEQUENCE [LARGE SCALE GENOMIC DNA]</scope>
    <source>
        <strain evidence="4">COL-18-3</strain>
    </source>
</reference>
<evidence type="ECO:0000313" key="3">
    <source>
        <dbReference type="EMBL" id="OMH79478.1"/>
    </source>
</evidence>
<gene>
    <name evidence="3" type="ORF">AX774_g7107</name>
</gene>
<keyword evidence="1" id="KW-0479">Metal-binding</keyword>